<organism evidence="4 5">
    <name type="scientific">Tanacetum coccineum</name>
    <dbReference type="NCBI Taxonomy" id="301880"/>
    <lineage>
        <taxon>Eukaryota</taxon>
        <taxon>Viridiplantae</taxon>
        <taxon>Streptophyta</taxon>
        <taxon>Embryophyta</taxon>
        <taxon>Tracheophyta</taxon>
        <taxon>Spermatophyta</taxon>
        <taxon>Magnoliopsida</taxon>
        <taxon>eudicotyledons</taxon>
        <taxon>Gunneridae</taxon>
        <taxon>Pentapetalae</taxon>
        <taxon>asterids</taxon>
        <taxon>campanulids</taxon>
        <taxon>Asterales</taxon>
        <taxon>Asteraceae</taxon>
        <taxon>Asteroideae</taxon>
        <taxon>Anthemideae</taxon>
        <taxon>Anthemidinae</taxon>
        <taxon>Tanacetum</taxon>
    </lineage>
</organism>
<dbReference type="InterPro" id="IPR001206">
    <property type="entry name" value="Diacylglycerol_kinase_cat_dom"/>
</dbReference>
<name>A0ABQ4X7S3_9ASTR</name>
<dbReference type="Pfam" id="PF02777">
    <property type="entry name" value="Sod_Fe_C"/>
    <property type="match status" value="1"/>
</dbReference>
<sequence length="328" mass="37313">MTVDKDFKRLVVETTSNQDPLVTKGLNLVPLIGIDVWEHAYYLQIMLLSKAYKYKVMPCKVKVDRLRDLRQMQELQTRKERLAQQHRERMRDRDKYSLHAYIKGKVILEVNINTSTISDDEHRRAGDLGNVEVGEDDISQKDFLIPDYVPLRDAQVEKQLHVLACPVAGGDGTAGWILGMISDLNLAQPPPVATVPLGTTTIFRSLLVGQLCNGRPLQVGCPLQVWPKEIEFKIKAKVSKSLASDSCCVYLQLLYRYSDNLTMEAVLQIFRQRKIKRIRSDDLEDTFERVVRGCGMAISSPRLVILAAIYGLWGLSQHFATDFFHVLL</sequence>
<reference evidence="4" key="1">
    <citation type="journal article" date="2022" name="Int. J. Mol. Sci.">
        <title>Draft Genome of Tanacetum Coccineum: Genomic Comparison of Closely Related Tanacetum-Family Plants.</title>
        <authorList>
            <person name="Yamashiro T."/>
            <person name="Shiraishi A."/>
            <person name="Nakayama K."/>
            <person name="Satake H."/>
        </authorList>
    </citation>
    <scope>NUCLEOTIDE SEQUENCE</scope>
</reference>
<gene>
    <name evidence="4" type="ORF">Tco_0656083</name>
</gene>
<dbReference type="PROSITE" id="PS00088">
    <property type="entry name" value="SOD_MN"/>
    <property type="match status" value="1"/>
</dbReference>
<comment type="caution">
    <text evidence="4">The sequence shown here is derived from an EMBL/GenBank/DDBJ whole genome shotgun (WGS) entry which is preliminary data.</text>
</comment>
<proteinExistence type="predicted"/>
<dbReference type="EMBL" id="BQNB010009280">
    <property type="protein sequence ID" value="GJS61299.1"/>
    <property type="molecule type" value="Genomic_DNA"/>
</dbReference>
<feature type="coiled-coil region" evidence="1">
    <location>
        <begin position="65"/>
        <end position="92"/>
    </location>
</feature>
<dbReference type="InterPro" id="IPR036314">
    <property type="entry name" value="SOD_C_sf"/>
</dbReference>
<protein>
    <submittedName>
        <fullName evidence="4">Ribonucleoside-diphosphate reductase subunit alpha like protein</fullName>
    </submittedName>
</protein>
<feature type="domain" description="Manganese/iron superoxide dismutase C-terminal" evidence="3">
    <location>
        <begin position="3"/>
        <end position="52"/>
    </location>
</feature>
<dbReference type="SUPFAM" id="SSF54719">
    <property type="entry name" value="Fe,Mn superoxide dismutase (SOD), C-terminal domain"/>
    <property type="match status" value="1"/>
</dbReference>
<evidence type="ECO:0000313" key="5">
    <source>
        <dbReference type="Proteomes" id="UP001151760"/>
    </source>
</evidence>
<dbReference type="InterPro" id="IPR019833">
    <property type="entry name" value="Mn/Fe_SOD_BS"/>
</dbReference>
<dbReference type="InterPro" id="IPR019832">
    <property type="entry name" value="Mn/Fe_SOD_C"/>
</dbReference>
<dbReference type="SUPFAM" id="SSF111331">
    <property type="entry name" value="NAD kinase/diacylglycerol kinase-like"/>
    <property type="match status" value="1"/>
</dbReference>
<keyword evidence="5" id="KW-1185">Reference proteome</keyword>
<evidence type="ECO:0000259" key="2">
    <source>
        <dbReference type="Pfam" id="PF00781"/>
    </source>
</evidence>
<dbReference type="Proteomes" id="UP001151760">
    <property type="component" value="Unassembled WGS sequence"/>
</dbReference>
<dbReference type="PANTHER" id="PTHR34118:SF1">
    <property type="entry name" value="NF-KAPPA-B INHIBITOR-LIKE PROTEIN"/>
    <property type="match status" value="1"/>
</dbReference>
<dbReference type="Pfam" id="PF00781">
    <property type="entry name" value="DAGK_cat"/>
    <property type="match status" value="1"/>
</dbReference>
<feature type="domain" description="DAGKc" evidence="2">
    <location>
        <begin position="167"/>
        <end position="203"/>
    </location>
</feature>
<dbReference type="InterPro" id="IPR016064">
    <property type="entry name" value="NAD/diacylglycerol_kinase_sf"/>
</dbReference>
<reference evidence="4" key="2">
    <citation type="submission" date="2022-01" db="EMBL/GenBank/DDBJ databases">
        <authorList>
            <person name="Yamashiro T."/>
            <person name="Shiraishi A."/>
            <person name="Satake H."/>
            <person name="Nakayama K."/>
        </authorList>
    </citation>
    <scope>NUCLEOTIDE SEQUENCE</scope>
</reference>
<dbReference type="Gene3D" id="3.55.40.20">
    <property type="entry name" value="Iron/manganese superoxide dismutase, C-terminal domain"/>
    <property type="match status" value="1"/>
</dbReference>
<evidence type="ECO:0000256" key="1">
    <source>
        <dbReference type="SAM" id="Coils"/>
    </source>
</evidence>
<evidence type="ECO:0000259" key="3">
    <source>
        <dbReference type="Pfam" id="PF02777"/>
    </source>
</evidence>
<dbReference type="PANTHER" id="PTHR34118">
    <property type="entry name" value="NF-KAPPA-B INHIBITOR-LIKE PROTEIN-RELATED"/>
    <property type="match status" value="1"/>
</dbReference>
<evidence type="ECO:0000313" key="4">
    <source>
        <dbReference type="EMBL" id="GJS61299.1"/>
    </source>
</evidence>
<keyword evidence="1" id="KW-0175">Coiled coil</keyword>
<accession>A0ABQ4X7S3</accession>